<dbReference type="Gene3D" id="1.10.260.40">
    <property type="entry name" value="lambda repressor-like DNA-binding domains"/>
    <property type="match status" value="1"/>
</dbReference>
<evidence type="ECO:0000313" key="2">
    <source>
        <dbReference type="EMBL" id="MBC8573645.1"/>
    </source>
</evidence>
<accession>A0ABR7NB71</accession>
<gene>
    <name evidence="2" type="ORF">H8716_11215</name>
</gene>
<dbReference type="EMBL" id="JACRSZ010000011">
    <property type="protein sequence ID" value="MBC8573645.1"/>
    <property type="molecule type" value="Genomic_DNA"/>
</dbReference>
<name>A0ABR7NB71_9FIRM</name>
<comment type="caution">
    <text evidence="2">The sequence shown here is derived from an EMBL/GenBank/DDBJ whole genome shotgun (WGS) entry which is preliminary data.</text>
</comment>
<feature type="domain" description="HTH cro/C1-type" evidence="1">
    <location>
        <begin position="11"/>
        <end position="67"/>
    </location>
</feature>
<dbReference type="InterPro" id="IPR001387">
    <property type="entry name" value="Cro/C1-type_HTH"/>
</dbReference>
<keyword evidence="3" id="KW-1185">Reference proteome</keyword>
<dbReference type="SUPFAM" id="SSF47413">
    <property type="entry name" value="lambda repressor-like DNA-binding domains"/>
    <property type="match status" value="1"/>
</dbReference>
<organism evidence="2 3">
    <name type="scientific">Jingyaoa shaoxingensis</name>
    <dbReference type="NCBI Taxonomy" id="2763671"/>
    <lineage>
        <taxon>Bacteria</taxon>
        <taxon>Bacillati</taxon>
        <taxon>Bacillota</taxon>
        <taxon>Clostridia</taxon>
        <taxon>Lachnospirales</taxon>
        <taxon>Lachnospiraceae</taxon>
        <taxon>Jingyaoa</taxon>
    </lineage>
</organism>
<dbReference type="InterPro" id="IPR010982">
    <property type="entry name" value="Lambda_DNA-bd_dom_sf"/>
</dbReference>
<evidence type="ECO:0000259" key="1">
    <source>
        <dbReference type="Pfam" id="PF13443"/>
    </source>
</evidence>
<proteinExistence type="predicted"/>
<dbReference type="RefSeq" id="WP_249308933.1">
    <property type="nucleotide sequence ID" value="NZ_JACRSZ010000011.1"/>
</dbReference>
<sequence length="75" mass="8709">MISYQKLFDKLREEGWSFYRVRQEKLIGQGTLTRLRNQSGGLDSKTLNKICRTFNCQPGDLMEYIPDEGSESDSE</sequence>
<evidence type="ECO:0000313" key="3">
    <source>
        <dbReference type="Proteomes" id="UP000657421"/>
    </source>
</evidence>
<dbReference type="Proteomes" id="UP000657421">
    <property type="component" value="Unassembled WGS sequence"/>
</dbReference>
<protein>
    <submittedName>
        <fullName evidence="2">Helix-turn-helix transcriptional regulator</fullName>
    </submittedName>
</protein>
<dbReference type="Pfam" id="PF13443">
    <property type="entry name" value="HTH_26"/>
    <property type="match status" value="1"/>
</dbReference>
<reference evidence="2 3" key="1">
    <citation type="submission" date="2020-08" db="EMBL/GenBank/DDBJ databases">
        <title>Genome public.</title>
        <authorList>
            <person name="Liu C."/>
            <person name="Sun Q."/>
        </authorList>
    </citation>
    <scope>NUCLEOTIDE SEQUENCE [LARGE SCALE GENOMIC DNA]</scope>
    <source>
        <strain evidence="2 3">NSJ-46</strain>
    </source>
</reference>